<gene>
    <name evidence="4" type="ORF">AACH11_18035</name>
</gene>
<comment type="caution">
    <text evidence="4">The sequence shown here is derived from an EMBL/GenBank/DDBJ whole genome shotgun (WGS) entry which is preliminary data.</text>
</comment>
<dbReference type="Pfam" id="PF01497">
    <property type="entry name" value="Peripla_BP_2"/>
    <property type="match status" value="1"/>
</dbReference>
<dbReference type="InterPro" id="IPR050902">
    <property type="entry name" value="ABC_Transporter_SBP"/>
</dbReference>
<accession>A0ABU9BD89</accession>
<feature type="signal peptide" evidence="2">
    <location>
        <begin position="1"/>
        <end position="35"/>
    </location>
</feature>
<dbReference type="PROSITE" id="PS50983">
    <property type="entry name" value="FE_B12_PBP"/>
    <property type="match status" value="1"/>
</dbReference>
<reference evidence="4 5" key="1">
    <citation type="submission" date="2024-04" db="EMBL/GenBank/DDBJ databases">
        <title>Novel species of the genus Ideonella isolated from streams.</title>
        <authorList>
            <person name="Lu H."/>
        </authorList>
    </citation>
    <scope>NUCLEOTIDE SEQUENCE [LARGE SCALE GENOMIC DNA]</scope>
    <source>
        <strain evidence="4 5">BYS139W</strain>
    </source>
</reference>
<sequence>MSGGRAGRLRGALQAGVLAWAAVVALATVAGAALAAPEAPPVAPATARQASAPVWPLTLRDDRGHRLTLPRAPQRIVTLLPSLTETVCVLEACDRLVGTDRYSNWPAAIAALPRLGGLDDAQLERIVALKPDLVLASGSARAVERLEALGVPVLALEARTLADAQRVMRVVGRALGREAAAQAQVQRIQQRLQALAARVPAGWRGRKAYFEVSSSPHAAGTASFIGELLAVLGVGNIVPPELGPFPQLSPEYVVRARPDLMLGSRRAVEAMAGRPGWAALPALRDGRFCGFDEAAYDTLVRPGPRLAEAAGHLQQCLQRLAPPAGGR</sequence>
<dbReference type="InterPro" id="IPR054828">
    <property type="entry name" value="Vit_B12_bind_prot"/>
</dbReference>
<dbReference type="InterPro" id="IPR002491">
    <property type="entry name" value="ABC_transptr_periplasmic_BD"/>
</dbReference>
<dbReference type="PANTHER" id="PTHR30535:SF34">
    <property type="entry name" value="MOLYBDATE-BINDING PROTEIN MOLA"/>
    <property type="match status" value="1"/>
</dbReference>
<evidence type="ECO:0000313" key="5">
    <source>
        <dbReference type="Proteomes" id="UP001368500"/>
    </source>
</evidence>
<keyword evidence="1 2" id="KW-0732">Signal</keyword>
<feature type="domain" description="Fe/B12 periplasmic-binding" evidence="3">
    <location>
        <begin position="75"/>
        <end position="324"/>
    </location>
</feature>
<name>A0ABU9BD89_9BURK</name>
<keyword evidence="4" id="KW-0675">Receptor</keyword>
<dbReference type="SUPFAM" id="SSF53807">
    <property type="entry name" value="Helical backbone' metal receptor"/>
    <property type="match status" value="1"/>
</dbReference>
<protein>
    <submittedName>
        <fullName evidence="4">Helical backbone metal receptor</fullName>
    </submittedName>
</protein>
<proteinExistence type="predicted"/>
<dbReference type="PANTHER" id="PTHR30535">
    <property type="entry name" value="VITAMIN B12-BINDING PROTEIN"/>
    <property type="match status" value="1"/>
</dbReference>
<dbReference type="NCBIfam" id="NF038402">
    <property type="entry name" value="TroA_like"/>
    <property type="match status" value="1"/>
</dbReference>
<evidence type="ECO:0000259" key="3">
    <source>
        <dbReference type="PROSITE" id="PS50983"/>
    </source>
</evidence>
<dbReference type="Proteomes" id="UP001368500">
    <property type="component" value="Unassembled WGS sequence"/>
</dbReference>
<evidence type="ECO:0000313" key="4">
    <source>
        <dbReference type="EMBL" id="MEK8027863.1"/>
    </source>
</evidence>
<organism evidence="4 5">
    <name type="scientific">Pseudaquabacterium rugosum</name>
    <dbReference type="NCBI Taxonomy" id="2984194"/>
    <lineage>
        <taxon>Bacteria</taxon>
        <taxon>Pseudomonadati</taxon>
        <taxon>Pseudomonadota</taxon>
        <taxon>Betaproteobacteria</taxon>
        <taxon>Burkholderiales</taxon>
        <taxon>Sphaerotilaceae</taxon>
        <taxon>Pseudaquabacterium</taxon>
    </lineage>
</organism>
<dbReference type="RefSeq" id="WP_341375643.1">
    <property type="nucleotide sequence ID" value="NZ_JBBUTF010000017.1"/>
</dbReference>
<dbReference type="EMBL" id="JBBUTF010000017">
    <property type="protein sequence ID" value="MEK8027863.1"/>
    <property type="molecule type" value="Genomic_DNA"/>
</dbReference>
<feature type="chain" id="PRO_5046631211" evidence="2">
    <location>
        <begin position="36"/>
        <end position="327"/>
    </location>
</feature>
<evidence type="ECO:0000256" key="2">
    <source>
        <dbReference type="SAM" id="SignalP"/>
    </source>
</evidence>
<keyword evidence="5" id="KW-1185">Reference proteome</keyword>
<evidence type="ECO:0000256" key="1">
    <source>
        <dbReference type="ARBA" id="ARBA00022729"/>
    </source>
</evidence>
<dbReference type="Gene3D" id="3.40.50.1980">
    <property type="entry name" value="Nitrogenase molybdenum iron protein domain"/>
    <property type="match status" value="2"/>
</dbReference>